<dbReference type="Proteomes" id="UP001174694">
    <property type="component" value="Unassembled WGS sequence"/>
</dbReference>
<name>A0AA38VBM1_9PEZI</name>
<evidence type="ECO:0000256" key="1">
    <source>
        <dbReference type="SAM" id="Coils"/>
    </source>
</evidence>
<evidence type="ECO:0000313" key="2">
    <source>
        <dbReference type="EMBL" id="KAJ9132988.1"/>
    </source>
</evidence>
<dbReference type="Pfam" id="PF11917">
    <property type="entry name" value="DUF3435"/>
    <property type="match status" value="2"/>
</dbReference>
<gene>
    <name evidence="2" type="ORF">NKR23_g11024</name>
</gene>
<dbReference type="PANTHER" id="PTHR37535:SF2">
    <property type="entry name" value="FINGER DOMAIN PROTEIN, PUTATIVE (AFU_ORTHOLOGUE AFUA_6G09300)-RELATED"/>
    <property type="match status" value="1"/>
</dbReference>
<keyword evidence="1" id="KW-0175">Coiled coil</keyword>
<accession>A0AA38VBM1</accession>
<comment type="caution">
    <text evidence="2">The sequence shown here is derived from an EMBL/GenBank/DDBJ whole genome shotgun (WGS) entry which is preliminary data.</text>
</comment>
<feature type="non-terminal residue" evidence="2">
    <location>
        <position position="1"/>
    </location>
</feature>
<organism evidence="2 3">
    <name type="scientific">Pleurostoma richardsiae</name>
    <dbReference type="NCBI Taxonomy" id="41990"/>
    <lineage>
        <taxon>Eukaryota</taxon>
        <taxon>Fungi</taxon>
        <taxon>Dikarya</taxon>
        <taxon>Ascomycota</taxon>
        <taxon>Pezizomycotina</taxon>
        <taxon>Sordariomycetes</taxon>
        <taxon>Sordariomycetidae</taxon>
        <taxon>Calosphaeriales</taxon>
        <taxon>Pleurostomataceae</taxon>
        <taxon>Pleurostoma</taxon>
    </lineage>
</organism>
<keyword evidence="3" id="KW-1185">Reference proteome</keyword>
<dbReference type="InterPro" id="IPR021842">
    <property type="entry name" value="DUF3435"/>
</dbReference>
<feature type="coiled-coil region" evidence="1">
    <location>
        <begin position="296"/>
        <end position="323"/>
    </location>
</feature>
<dbReference type="AlphaFoldDB" id="A0AA38VBM1"/>
<protein>
    <submittedName>
        <fullName evidence="2">C2H2 finger domain protein</fullName>
    </submittedName>
</protein>
<sequence>MAFGFCANILKREPKESFRRSEKVVGRRKAPETDWKHFRLAYELSRRIHKILRNLATEHKLNSRRRRKRFMTIDSPRTRLCCRDPEGGPHNIMVKFTLEFTKTYLDAKDANTIPLSETMFDPPLLLSHRVFLLGTLFRYRAFREPELVSARQLDGLDVHSDEPELRIPLRRDLHDKVGEIIGLEIGTIPYYLRYNAGNEFDQSVSVSDALRNLMPGHANSNPFQRHYLGREICADPWALLRGRTPQQGLVKQSCSVAHSISKRRPLNLTVEQSASVLTHPLVRKLTSELRGLPQDSARYLNTRRKLRNAKQTLRRELRERIRDEWTDEQAVDDIRRQLRGTGFAEPIAADAARRPQLPAQKRLVAALTAPVETTVEGHYRRRDNAIEAVTAYCVVQEGRT</sequence>
<dbReference type="PANTHER" id="PTHR37535">
    <property type="entry name" value="FLUG DOMAIN PROTEIN"/>
    <property type="match status" value="1"/>
</dbReference>
<proteinExistence type="predicted"/>
<evidence type="ECO:0000313" key="3">
    <source>
        <dbReference type="Proteomes" id="UP001174694"/>
    </source>
</evidence>
<dbReference type="EMBL" id="JANBVO010000054">
    <property type="protein sequence ID" value="KAJ9132988.1"/>
    <property type="molecule type" value="Genomic_DNA"/>
</dbReference>
<reference evidence="2" key="1">
    <citation type="submission" date="2022-07" db="EMBL/GenBank/DDBJ databases">
        <title>Fungi with potential for degradation of polypropylene.</title>
        <authorList>
            <person name="Gostincar C."/>
        </authorList>
    </citation>
    <scope>NUCLEOTIDE SEQUENCE</scope>
    <source>
        <strain evidence="2">EXF-13308</strain>
    </source>
</reference>